<comment type="caution">
    <text evidence="3">The sequence shown here is derived from an EMBL/GenBank/DDBJ whole genome shotgun (WGS) entry which is preliminary data.</text>
</comment>
<feature type="domain" description="Methyltransferase" evidence="2">
    <location>
        <begin position="45"/>
        <end position="142"/>
    </location>
</feature>
<dbReference type="GO" id="GO:0000179">
    <property type="term" value="F:rRNA (adenine-N6,N6-)-dimethyltransferase activity"/>
    <property type="evidence" value="ECO:0007669"/>
    <property type="project" value="InterPro"/>
</dbReference>
<dbReference type="Proteomes" id="UP000536262">
    <property type="component" value="Unassembled WGS sequence"/>
</dbReference>
<proteinExistence type="predicted"/>
<accession>A0A7X0KKQ5</accession>
<dbReference type="InterPro" id="IPR029063">
    <property type="entry name" value="SAM-dependent_MTases_sf"/>
</dbReference>
<dbReference type="CDD" id="cd02440">
    <property type="entry name" value="AdoMet_MTases"/>
    <property type="match status" value="1"/>
</dbReference>
<protein>
    <submittedName>
        <fullName evidence="3">Phospholipid N-methyltransferase</fullName>
    </submittedName>
</protein>
<dbReference type="SUPFAM" id="SSF53335">
    <property type="entry name" value="S-adenosyl-L-methionine-dependent methyltransferases"/>
    <property type="match status" value="1"/>
</dbReference>
<dbReference type="PROSITE" id="PS01131">
    <property type="entry name" value="RRNA_A_DIMETH"/>
    <property type="match status" value="1"/>
</dbReference>
<evidence type="ECO:0000313" key="3">
    <source>
        <dbReference type="EMBL" id="MBB6354254.1"/>
    </source>
</evidence>
<evidence type="ECO:0000313" key="4">
    <source>
        <dbReference type="Proteomes" id="UP000536262"/>
    </source>
</evidence>
<keyword evidence="1" id="KW-0949">S-adenosyl-L-methionine</keyword>
<evidence type="ECO:0000256" key="1">
    <source>
        <dbReference type="ARBA" id="ARBA00022691"/>
    </source>
</evidence>
<organism evidence="3 4">
    <name type="scientific">Aminobacter aganoensis</name>
    <dbReference type="NCBI Taxonomy" id="83264"/>
    <lineage>
        <taxon>Bacteria</taxon>
        <taxon>Pseudomonadati</taxon>
        <taxon>Pseudomonadota</taxon>
        <taxon>Alphaproteobacteria</taxon>
        <taxon>Hyphomicrobiales</taxon>
        <taxon>Phyllobacteriaceae</taxon>
        <taxon>Aminobacter</taxon>
    </lineage>
</organism>
<dbReference type="InterPro" id="IPR020596">
    <property type="entry name" value="rRNA_Ade_Mease_Trfase_CS"/>
</dbReference>
<keyword evidence="3" id="KW-0808">Transferase</keyword>
<dbReference type="InterPro" id="IPR041698">
    <property type="entry name" value="Methyltransf_25"/>
</dbReference>
<keyword evidence="3" id="KW-0489">Methyltransferase</keyword>
<dbReference type="Pfam" id="PF13649">
    <property type="entry name" value="Methyltransf_25"/>
    <property type="match status" value="1"/>
</dbReference>
<sequence length="199" mass="21822">MTASETLTFLKAWARAPLKMGAVAPSGASLSTLMTRHLGPETGPVLELGAGTGSLTRAMLARGVREEDLTLIEFDASLTHLLRCRFPRARVLEMDAAELRSRPLFDGPVAGAAVSGLPFLAIPPRQTLAILEGVFANVRPDGAMYIFTYGFRCPIDQPLLDRLDLEVTRVGHTFRNLPPAAVYRIIRMKPAKSYDWRFA</sequence>
<dbReference type="Gene3D" id="3.40.50.150">
    <property type="entry name" value="Vaccinia Virus protein VP39"/>
    <property type="match status" value="1"/>
</dbReference>
<evidence type="ECO:0000259" key="2">
    <source>
        <dbReference type="Pfam" id="PF13649"/>
    </source>
</evidence>
<gene>
    <name evidence="3" type="ORF">GGR00_002028</name>
</gene>
<keyword evidence="4" id="KW-1185">Reference proteome</keyword>
<dbReference type="AlphaFoldDB" id="A0A7X0KKQ5"/>
<dbReference type="EMBL" id="JACHOU010000003">
    <property type="protein sequence ID" value="MBB6354254.1"/>
    <property type="molecule type" value="Genomic_DNA"/>
</dbReference>
<name>A0A7X0KKQ5_9HYPH</name>
<dbReference type="RefSeq" id="WP_184699358.1">
    <property type="nucleotide sequence ID" value="NZ_BAABEG010000001.1"/>
</dbReference>
<reference evidence="3 4" key="1">
    <citation type="submission" date="2020-08" db="EMBL/GenBank/DDBJ databases">
        <title>Genomic Encyclopedia of Type Strains, Phase IV (KMG-IV): sequencing the most valuable type-strain genomes for metagenomic binning, comparative biology and taxonomic classification.</title>
        <authorList>
            <person name="Goeker M."/>
        </authorList>
    </citation>
    <scope>NUCLEOTIDE SEQUENCE [LARGE SCALE GENOMIC DNA]</scope>
    <source>
        <strain evidence="3 4">DSM 7051</strain>
    </source>
</reference>